<sequence length="207" mass="24689">MLSFFYKIKNAYIYKTSSFRKNKLISTDFSIISNNCWGGMVYKSYNLPYLSPTVGCFFMAHDYIKFLSNIQEYMSKDLSFISVNESKWKEYFENDIDYPIGKLDDIEIFFVHYYSQKEVLEKWNRRRDRINWENLVIKVSEQNGFSKEHLDTFNSLNFQKKIAFIGNDYSVGKNVLRVTNLENGKKDIDINEEPRIGKKIIDFLNER</sequence>
<reference evidence="1" key="1">
    <citation type="journal article" date="2019" name="FEMS Microbiol. Lett.">
        <title>High-throughput screening for texturing Lactococcus strains.</title>
        <authorList>
            <person name="Poulsen V.K."/>
            <person name="Derkx P."/>
            <person name="Oregaard G."/>
        </authorList>
    </citation>
    <scope>NUCLEOTIDE SEQUENCE</scope>
    <source>
        <strain evidence="1">Llc6</strain>
    </source>
</reference>
<organism evidence="1">
    <name type="scientific">Lactococcus lactis</name>
    <dbReference type="NCBI Taxonomy" id="1358"/>
    <lineage>
        <taxon>Bacteria</taxon>
        <taxon>Bacillati</taxon>
        <taxon>Bacillota</taxon>
        <taxon>Bacilli</taxon>
        <taxon>Lactobacillales</taxon>
        <taxon>Streptococcaceae</taxon>
        <taxon>Lactococcus</taxon>
    </lineage>
</organism>
<protein>
    <submittedName>
        <fullName evidence="1">DUF1919 domain-containing protein</fullName>
    </submittedName>
</protein>
<dbReference type="InterPro" id="IPR037226">
    <property type="entry name" value="CAC2185-like_sf"/>
</dbReference>
<accession>A0A3Q9TDB0</accession>
<dbReference type="InterPro" id="IPR015037">
    <property type="entry name" value="DUF1919"/>
</dbReference>
<dbReference type="Pfam" id="PF08942">
    <property type="entry name" value="DUF1919"/>
    <property type="match status" value="1"/>
</dbReference>
<evidence type="ECO:0000313" key="1">
    <source>
        <dbReference type="EMBL" id="AZY91971.1"/>
    </source>
</evidence>
<proteinExistence type="predicted"/>
<dbReference type="AlphaFoldDB" id="A0A3Q9TDB0"/>
<name>A0A3Q9TDB0_9LACT</name>
<dbReference type="EMBL" id="MH678636">
    <property type="protein sequence ID" value="AZY91971.1"/>
    <property type="molecule type" value="Genomic_DNA"/>
</dbReference>
<dbReference type="SUPFAM" id="SSF142795">
    <property type="entry name" value="CAC2185-like"/>
    <property type="match status" value="1"/>
</dbReference>